<dbReference type="KEGG" id="rsp:RSP_4207"/>
<dbReference type="CDD" id="cd03823">
    <property type="entry name" value="GT4_ExpE7-like"/>
    <property type="match status" value="1"/>
</dbReference>
<dbReference type="RefSeq" id="WP_011331462.1">
    <property type="nucleotide sequence ID" value="NC_007490.2"/>
</dbReference>
<dbReference type="EnsemblBacteria" id="ABA81655">
    <property type="protein sequence ID" value="ABA81655"/>
    <property type="gene ID" value="RSP_4207"/>
</dbReference>
<evidence type="ECO:0000256" key="1">
    <source>
        <dbReference type="ARBA" id="ARBA00022676"/>
    </source>
</evidence>
<dbReference type="SUPFAM" id="SSF53756">
    <property type="entry name" value="UDP-Glycosyltransferase/glycogen phosphorylase"/>
    <property type="match status" value="1"/>
</dbReference>
<dbReference type="GeneID" id="3711899"/>
<reference evidence="5" key="1">
    <citation type="submission" date="2005-09" db="EMBL/GenBank/DDBJ databases">
        <title>Complete sequence of plasmid D of Rhodobacter sphaeroides 2.4.1.</title>
        <authorList>
            <person name="Copeland A."/>
            <person name="Lucas S."/>
            <person name="Lapidus A."/>
            <person name="Barry K."/>
            <person name="Detter J.C."/>
            <person name="Glavina T."/>
            <person name="Hammon N."/>
            <person name="Israni S."/>
            <person name="Pitluck S."/>
            <person name="Richardson P."/>
            <person name="Mackenzie C."/>
            <person name="Choudhary M."/>
            <person name="Larimer F."/>
            <person name="Hauser L.J."/>
            <person name="Land M."/>
            <person name="Donohue T.J."/>
            <person name="Kaplan S."/>
        </authorList>
    </citation>
    <scope>NUCLEOTIDE SEQUENCE [LARGE SCALE GENOMIC DNA]</scope>
    <source>
        <strain evidence="5">ATCC 17023 / DSM 158 / JCM 6121 / CCUG 31486 / LMG 2827 / NBRC 12203 / NCIMB 8253 / ATH 2.4.1.</strain>
        <plasmid evidence="5">pRS241d</plasmid>
    </source>
</reference>
<dbReference type="EMBL" id="CP000147">
    <property type="protein sequence ID" value="ABA81655.1"/>
    <property type="molecule type" value="Genomic_DNA"/>
</dbReference>
<organism evidence="4 5">
    <name type="scientific">Cereibacter sphaeroides (strain ATCC 17023 / DSM 158 / JCM 6121 / CCUG 31486 / LMG 2827 / NBRC 12203 / NCIMB 8253 / ATH 2.4.1.)</name>
    <name type="common">Rhodobacter sphaeroides</name>
    <dbReference type="NCBI Taxonomy" id="272943"/>
    <lineage>
        <taxon>Bacteria</taxon>
        <taxon>Pseudomonadati</taxon>
        <taxon>Pseudomonadota</taxon>
        <taxon>Alphaproteobacteria</taxon>
        <taxon>Rhodobacterales</taxon>
        <taxon>Paracoccaceae</taxon>
        <taxon>Cereibacter</taxon>
    </lineage>
</organism>
<name>Q3IUX9_CERS4</name>
<dbReference type="PANTHER" id="PTHR12526:SF510">
    <property type="entry name" value="D-INOSITOL 3-PHOSPHATE GLYCOSYLTRANSFERASE"/>
    <property type="match status" value="1"/>
</dbReference>
<evidence type="ECO:0000256" key="2">
    <source>
        <dbReference type="ARBA" id="ARBA00022679"/>
    </source>
</evidence>
<protein>
    <submittedName>
        <fullName evidence="4">Glycosyl transferase, group 1</fullName>
    </submittedName>
</protein>
<dbReference type="Proteomes" id="UP000002703">
    <property type="component" value="Plasmid D"/>
</dbReference>
<keyword evidence="2 4" id="KW-0808">Transferase</keyword>
<dbReference type="PhylomeDB" id="Q3IUX9"/>
<gene>
    <name evidence="4" type="ORF">RSP_4207</name>
</gene>
<dbReference type="InterPro" id="IPR028098">
    <property type="entry name" value="Glyco_trans_4-like_N"/>
</dbReference>
<dbReference type="PATRIC" id="fig|272943.9.peg.252"/>
<keyword evidence="1" id="KW-0328">Glycosyltransferase</keyword>
<geneLocation type="plasmid" evidence="5">
    <name>pRS241d</name>
</geneLocation>
<evidence type="ECO:0000259" key="3">
    <source>
        <dbReference type="Pfam" id="PF13439"/>
    </source>
</evidence>
<dbReference type="AlphaFoldDB" id="Q3IUX9"/>
<evidence type="ECO:0000313" key="4">
    <source>
        <dbReference type="EMBL" id="ABA81655.1"/>
    </source>
</evidence>
<keyword evidence="5" id="KW-1185">Reference proteome</keyword>
<dbReference type="PANTHER" id="PTHR12526">
    <property type="entry name" value="GLYCOSYLTRANSFERASE"/>
    <property type="match status" value="1"/>
</dbReference>
<accession>Q3IUX9</accession>
<feature type="domain" description="Glycosyltransferase subfamily 4-like N-terminal" evidence="3">
    <location>
        <begin position="17"/>
        <end position="170"/>
    </location>
</feature>
<dbReference type="Gene3D" id="3.40.50.2000">
    <property type="entry name" value="Glycogen Phosphorylase B"/>
    <property type="match status" value="2"/>
</dbReference>
<dbReference type="Pfam" id="PF13692">
    <property type="entry name" value="Glyco_trans_1_4"/>
    <property type="match status" value="1"/>
</dbReference>
<proteinExistence type="predicted"/>
<dbReference type="GO" id="GO:0016757">
    <property type="term" value="F:glycosyltransferase activity"/>
    <property type="evidence" value="ECO:0007669"/>
    <property type="project" value="UniProtKB-KW"/>
</dbReference>
<dbReference type="OrthoDB" id="9790710at2"/>
<dbReference type="Pfam" id="PF13439">
    <property type="entry name" value="Glyco_transf_4"/>
    <property type="match status" value="1"/>
</dbReference>
<evidence type="ECO:0000313" key="5">
    <source>
        <dbReference type="Proteomes" id="UP000002703"/>
    </source>
</evidence>
<sequence length="375" mass="40951">MRVLFTLGDPYLPQRSGGAQSSTDQLVRALLAEGHSAAVLSGLEGGGWVELYSRLQRRVLRRHYAVDRARGYPVFRTWDPRDAGEVIRRFRPHVAVVQNDNTGRALALARSFEAEGIAVVFYFRNVDFEDIGGDPASVRSAAYIANSRFTATSCRTAFGIRPRVIPPLVESALYRTESSRENVTFINPVPVKGLEIALGVAGHCPDIPFVFQESWPLSPERRAALEARLADLPNVRPQGRTADMKAVYGKARFVLAPSLWQEAWGRVATEAQFCGLPVIGSSRGGLPEAIGPGGLIVDAEAPLAAWVAAVRRLWDDPAEYERLAIQARAHAGRPEIQGRQQLAAFLDVLRATVSRGVSRASARTAHLLAMALLLV</sequence>
<keyword evidence="4" id="KW-0614">Plasmid</keyword>
<dbReference type="CAZy" id="GT4">
    <property type="family name" value="Glycosyltransferase Family 4"/>
</dbReference>